<dbReference type="Proteomes" id="UP000784294">
    <property type="component" value="Unassembled WGS sequence"/>
</dbReference>
<proteinExistence type="predicted"/>
<comment type="caution">
    <text evidence="2">The sequence shown here is derived from an EMBL/GenBank/DDBJ whole genome shotgun (WGS) entry which is preliminary data.</text>
</comment>
<feature type="region of interest" description="Disordered" evidence="1">
    <location>
        <begin position="85"/>
        <end position="219"/>
    </location>
</feature>
<sequence length="308" mass="33660">DLAQLPSSARLVTSNPIFTCPSDTTQSHPWQHFFPIRSPCPKWLAVEPQAPKPESEKHIGVDKRTTGNEEAAMAGEVELPQHGHELGMAADDPNRPRSWRDLPPVPKRRFHNTRLFDSCSTPSTSNSANSATAANLRRLPLTETSTKSGDNVAQPEQPTPVTDVSRLHHSPPNRSITPRVSRPTSPVLRLASPTLPNFPLPSPSPSPPPLHPQAFSANPQFSPSMCPAASAPPLTPFTHFRPLTPTHKFTSSLPSAAMEPEAKPLLAAKKATHEEAESQSSVCDMHQRPESQQLLVLDEIMRMKKSTC</sequence>
<gene>
    <name evidence="2" type="ORF">PXEA_LOCUS4570</name>
</gene>
<evidence type="ECO:0000313" key="2">
    <source>
        <dbReference type="EMBL" id="VEL11130.1"/>
    </source>
</evidence>
<feature type="compositionally biased region" description="Pro residues" evidence="1">
    <location>
        <begin position="196"/>
        <end position="211"/>
    </location>
</feature>
<accession>A0A3S5CIJ9</accession>
<feature type="non-terminal residue" evidence="2">
    <location>
        <position position="1"/>
    </location>
</feature>
<dbReference type="AlphaFoldDB" id="A0A3S5CIJ9"/>
<organism evidence="2 3">
    <name type="scientific">Protopolystoma xenopodis</name>
    <dbReference type="NCBI Taxonomy" id="117903"/>
    <lineage>
        <taxon>Eukaryota</taxon>
        <taxon>Metazoa</taxon>
        <taxon>Spiralia</taxon>
        <taxon>Lophotrochozoa</taxon>
        <taxon>Platyhelminthes</taxon>
        <taxon>Monogenea</taxon>
        <taxon>Polyopisthocotylea</taxon>
        <taxon>Polystomatidea</taxon>
        <taxon>Polystomatidae</taxon>
        <taxon>Protopolystoma</taxon>
    </lineage>
</organism>
<dbReference type="EMBL" id="CAAALY010010916">
    <property type="protein sequence ID" value="VEL11130.1"/>
    <property type="molecule type" value="Genomic_DNA"/>
</dbReference>
<reference evidence="2" key="1">
    <citation type="submission" date="2018-11" db="EMBL/GenBank/DDBJ databases">
        <authorList>
            <consortium name="Pathogen Informatics"/>
        </authorList>
    </citation>
    <scope>NUCLEOTIDE SEQUENCE</scope>
</reference>
<feature type="region of interest" description="Disordered" evidence="1">
    <location>
        <begin position="269"/>
        <end position="290"/>
    </location>
</feature>
<feature type="compositionally biased region" description="Polar residues" evidence="1">
    <location>
        <begin position="172"/>
        <end position="184"/>
    </location>
</feature>
<name>A0A3S5CIJ9_9PLAT</name>
<feature type="compositionally biased region" description="Low complexity" evidence="1">
    <location>
        <begin position="118"/>
        <end position="135"/>
    </location>
</feature>
<protein>
    <submittedName>
        <fullName evidence="2">Uncharacterized protein</fullName>
    </submittedName>
</protein>
<evidence type="ECO:0000256" key="1">
    <source>
        <dbReference type="SAM" id="MobiDB-lite"/>
    </source>
</evidence>
<evidence type="ECO:0000313" key="3">
    <source>
        <dbReference type="Proteomes" id="UP000784294"/>
    </source>
</evidence>
<feature type="compositionally biased region" description="Polar residues" evidence="1">
    <location>
        <begin position="142"/>
        <end position="162"/>
    </location>
</feature>
<keyword evidence="3" id="KW-1185">Reference proteome</keyword>